<feature type="domain" description="Flagellin C-terminal" evidence="5">
    <location>
        <begin position="261"/>
        <end position="330"/>
    </location>
</feature>
<comment type="caution">
    <text evidence="6">The sequence shown here is derived from an EMBL/GenBank/DDBJ whole genome shotgun (WGS) entry which is preliminary data.</text>
</comment>
<comment type="subcellular location">
    <subcellularLocation>
        <location evidence="1">Bacterial flagellum</location>
    </subcellularLocation>
</comment>
<dbReference type="InterPro" id="IPR046358">
    <property type="entry name" value="Flagellin_C"/>
</dbReference>
<gene>
    <name evidence="6" type="primary">flgL</name>
    <name evidence="6" type="ORF">DAY19_04160</name>
</gene>
<name>A0ABY0IJ65_9BACT</name>
<evidence type="ECO:0000259" key="4">
    <source>
        <dbReference type="Pfam" id="PF00669"/>
    </source>
</evidence>
<dbReference type="PANTHER" id="PTHR42792:SF1">
    <property type="entry name" value="FLAGELLAR HOOK-ASSOCIATED PROTEIN 3"/>
    <property type="match status" value="1"/>
</dbReference>
<reference evidence="7" key="1">
    <citation type="journal article" date="2019" name="Int. J. Syst. Evol. Microbiol.">
        <title>Halobacteriovorax valvorus sp. nov., a novel prokaryotic predator isolated from coastal seawater of China.</title>
        <authorList>
            <person name="Chen M.-X."/>
        </authorList>
    </citation>
    <scope>NUCLEOTIDE SEQUENCE [LARGE SCALE GENOMIC DNA]</scope>
    <source>
        <strain evidence="7">BL9</strain>
    </source>
</reference>
<keyword evidence="3" id="KW-0975">Bacterial flagellum</keyword>
<protein>
    <submittedName>
        <fullName evidence="6">Flagellar hook-associated protein 3</fullName>
    </submittedName>
</protein>
<dbReference type="InterPro" id="IPR013384">
    <property type="entry name" value="Flagell_FlgL"/>
</dbReference>
<evidence type="ECO:0000256" key="3">
    <source>
        <dbReference type="ARBA" id="ARBA00023143"/>
    </source>
</evidence>
<evidence type="ECO:0000256" key="2">
    <source>
        <dbReference type="ARBA" id="ARBA00005709"/>
    </source>
</evidence>
<keyword evidence="6" id="KW-0966">Cell projection</keyword>
<evidence type="ECO:0000313" key="7">
    <source>
        <dbReference type="Proteomes" id="UP000443582"/>
    </source>
</evidence>
<accession>A0ABY0IJ65</accession>
<dbReference type="Pfam" id="PF00669">
    <property type="entry name" value="Flagellin_N"/>
    <property type="match status" value="1"/>
</dbReference>
<dbReference type="InterPro" id="IPR001029">
    <property type="entry name" value="Flagellin_N"/>
</dbReference>
<sequence>MTRVSENSTTLSIRHTLNKHKSKMEDLQMKGTTLKSMRKPSDNPAANIEALQISSVTNDNAQFKRNADFAILQLNITEKALENLTDVVNKAKEIAIAQSSDIYNADVRRNVANEVHQLRNLALSIANKRVGQRYIFSGYKTLQAPFDENGKYLGDTGHTTLEVGKDFFVQVNLHGKEVFMAESESDSKVKHPLEKFPEMAAGKDRNKNREIESVEANNRDIASVGEDAGKYTETANIFGLLDSLAISLENNDPKQIQNLLEKFDTAITRLVTLRTRVGSVSSSVMSNVNTIEANDISNMERKSKLVDADVTELFSDITRQQEILKTAYKTSEGLLNRNLLDFLR</sequence>
<dbReference type="Gene3D" id="1.20.1330.10">
    <property type="entry name" value="f41 fragment of flagellin, N-terminal domain"/>
    <property type="match status" value="1"/>
</dbReference>
<keyword evidence="7" id="KW-1185">Reference proteome</keyword>
<evidence type="ECO:0000256" key="1">
    <source>
        <dbReference type="ARBA" id="ARBA00004365"/>
    </source>
</evidence>
<comment type="similarity">
    <text evidence="2">Belongs to the bacterial flagellin family.</text>
</comment>
<proteinExistence type="inferred from homology"/>
<dbReference type="NCBIfam" id="TIGR02550">
    <property type="entry name" value="flagell_flgL"/>
    <property type="match status" value="1"/>
</dbReference>
<feature type="domain" description="Flagellin N-terminal" evidence="4">
    <location>
        <begin position="4"/>
        <end position="141"/>
    </location>
</feature>
<dbReference type="SUPFAM" id="SSF64518">
    <property type="entry name" value="Phase 1 flagellin"/>
    <property type="match status" value="1"/>
</dbReference>
<organism evidence="6 7">
    <name type="scientific">Halobacteriovorax vibrionivorans</name>
    <dbReference type="NCBI Taxonomy" id="2152716"/>
    <lineage>
        <taxon>Bacteria</taxon>
        <taxon>Pseudomonadati</taxon>
        <taxon>Bdellovibrionota</taxon>
        <taxon>Bacteriovoracia</taxon>
        <taxon>Bacteriovoracales</taxon>
        <taxon>Halobacteriovoraceae</taxon>
        <taxon>Halobacteriovorax</taxon>
    </lineage>
</organism>
<evidence type="ECO:0000259" key="5">
    <source>
        <dbReference type="Pfam" id="PF00700"/>
    </source>
</evidence>
<keyword evidence="6" id="KW-0282">Flagellum</keyword>
<dbReference type="RefSeq" id="WP_114705915.1">
    <property type="nucleotide sequence ID" value="NZ_QDKL01000001.1"/>
</dbReference>
<dbReference type="PANTHER" id="PTHR42792">
    <property type="entry name" value="FLAGELLIN"/>
    <property type="match status" value="1"/>
</dbReference>
<dbReference type="Proteomes" id="UP000443582">
    <property type="component" value="Unassembled WGS sequence"/>
</dbReference>
<dbReference type="InterPro" id="IPR001492">
    <property type="entry name" value="Flagellin"/>
</dbReference>
<keyword evidence="6" id="KW-0969">Cilium</keyword>
<evidence type="ECO:0000313" key="6">
    <source>
        <dbReference type="EMBL" id="RZF22973.1"/>
    </source>
</evidence>
<dbReference type="Pfam" id="PF00700">
    <property type="entry name" value="Flagellin_C"/>
    <property type="match status" value="1"/>
</dbReference>
<dbReference type="EMBL" id="QDKL01000001">
    <property type="protein sequence ID" value="RZF22973.1"/>
    <property type="molecule type" value="Genomic_DNA"/>
</dbReference>